<dbReference type="Gene3D" id="2.70.98.110">
    <property type="entry name" value="Glycosyl hydrolase family 63, N-terminal domain"/>
    <property type="match status" value="1"/>
</dbReference>
<evidence type="ECO:0000313" key="18">
    <source>
        <dbReference type="Proteomes" id="UP000094527"/>
    </source>
</evidence>
<sequence>MLNRKGAGGSASTPNLGVSGSASTGGLVRRAVRKGPADEAEDPRVEIVPNRPANVGRSNGRQGPSSRHRSHHSRHRGLDSDRDGWWVNRVMSLAALIGIVGFVVYYGYLGYKQTRVHTPLAADKVTVKSGLDVPDRFWGTYRPGVYFGMKHRSPVSLITGLMWLIPSTIQTEGPQLRHLCLQEDKLKKYGWVEHDGINYGVQEISDKRLDIVTSFVKRQGGSHGGDWTARVELKPQVSTQDMRDETVLFFYLAKEGRVDGQMVPEFDSNGGLSAVRSTNTDLGNFVIRFMNGSDALSVSSFSTKLRSLTDISTVTLQNLGIRSDTEKPLFVMNQKGAITDDPDIIIYMVHTKGKFTLDVVFESGSFFDRPAILTGDTYTQQLAYYRKEFQKKFETKFRLREKGLNSTYIRFAQAAMSNMVGGIGYFYGHSKVLGPYQSVPVAYWNAGLYAAVPSRSFFPRGFLWDEGFHLLLINKWNPEISVDIISHWLDLMNTEGWIPREQILGEEALSRVPEEFVVQRNDVANPPTLIMALLDLIERHRDWLLASHKTTLLKMWPRLQAWYNWLNRTQAGDEPTVYRWRGRNGTTLRELSPKTLASGLDDYPRASHPTTDERHLDLRCWMAMSSKLMAELADLLELDYDYGKYLETYKTLTDPELLDKLHWSENFQSYLDYGLHSDNVVLQYPPHNQNAKNHHREKIRYTLTPPLYQFVNMFGYASLFPLSLQLLSLDSPKLLPILEKIQDPDQLWTPYGLRSLSASAPLYQKRNTEHDPPYWRGAVWININFLTLKALKYYSQAESPVGELAQEIHAKLRNNIMSNVVSEYYKTGYVWEQYDDSTGQGKGCRPFTGWSALVALIMAEEY</sequence>
<evidence type="ECO:0000256" key="2">
    <source>
        <dbReference type="ARBA" id="ARBA00004740"/>
    </source>
</evidence>
<dbReference type="PANTHER" id="PTHR10412:SF11">
    <property type="entry name" value="MANNOSYL-OLIGOSACCHARIDE GLUCOSIDASE"/>
    <property type="match status" value="1"/>
</dbReference>
<comment type="function">
    <text evidence="13">Cleaves the distal alpha 1,2-linked glucose residue from the Glc(3)Man(9)GlcNAc(2) oligosaccharide precursor.</text>
</comment>
<dbReference type="InterPro" id="IPR012341">
    <property type="entry name" value="6hp_glycosidase-like_sf"/>
</dbReference>
<evidence type="ECO:0000256" key="12">
    <source>
        <dbReference type="ARBA" id="ARBA00038888"/>
    </source>
</evidence>
<comment type="similarity">
    <text evidence="3 13">Belongs to the glycosyl hydrolase 63 family.</text>
</comment>
<evidence type="ECO:0000256" key="7">
    <source>
        <dbReference type="ARBA" id="ARBA00022968"/>
    </source>
</evidence>
<dbReference type="OMA" id="FNWYNTT"/>
<gene>
    <name evidence="17" type="ORF">Ocin01_00079</name>
</gene>
<dbReference type="FunFam" id="1.50.10.10:FF:000009">
    <property type="entry name" value="mannosyl-oligosaccharide glucosidase"/>
    <property type="match status" value="1"/>
</dbReference>
<dbReference type="OrthoDB" id="410058at2759"/>
<evidence type="ECO:0000256" key="11">
    <source>
        <dbReference type="ARBA" id="ARBA00023295"/>
    </source>
</evidence>
<dbReference type="STRING" id="48709.A0A1D2NMV3"/>
<evidence type="ECO:0000256" key="1">
    <source>
        <dbReference type="ARBA" id="ARBA00004648"/>
    </source>
</evidence>
<dbReference type="PANTHER" id="PTHR10412">
    <property type="entry name" value="MANNOSYL-OLIGOSACCHARIDE GLUCOSIDASE"/>
    <property type="match status" value="1"/>
</dbReference>
<evidence type="ECO:0000256" key="9">
    <source>
        <dbReference type="ARBA" id="ARBA00023136"/>
    </source>
</evidence>
<dbReference type="GO" id="GO:0005789">
    <property type="term" value="C:endoplasmic reticulum membrane"/>
    <property type="evidence" value="ECO:0007669"/>
    <property type="project" value="UniProtKB-SubCell"/>
</dbReference>
<proteinExistence type="inferred from homology"/>
<organism evidence="17 18">
    <name type="scientific">Orchesella cincta</name>
    <name type="common">Springtail</name>
    <name type="synonym">Podura cincta</name>
    <dbReference type="NCBI Taxonomy" id="48709"/>
    <lineage>
        <taxon>Eukaryota</taxon>
        <taxon>Metazoa</taxon>
        <taxon>Ecdysozoa</taxon>
        <taxon>Arthropoda</taxon>
        <taxon>Hexapoda</taxon>
        <taxon>Collembola</taxon>
        <taxon>Entomobryomorpha</taxon>
        <taxon>Entomobryoidea</taxon>
        <taxon>Orchesellidae</taxon>
        <taxon>Orchesellinae</taxon>
        <taxon>Orchesella</taxon>
    </lineage>
</organism>
<comment type="caution">
    <text evidence="17">The sequence shown here is derived from an EMBL/GenBank/DDBJ whole genome shotgun (WGS) entry which is preliminary data.</text>
</comment>
<feature type="compositionally biased region" description="Basic residues" evidence="14">
    <location>
        <begin position="66"/>
        <end position="75"/>
    </location>
</feature>
<evidence type="ECO:0000256" key="10">
    <source>
        <dbReference type="ARBA" id="ARBA00023180"/>
    </source>
</evidence>
<protein>
    <recommendedName>
        <fullName evidence="12 13">Mannosyl-oligosaccharide glucosidase</fullName>
        <ecNumber evidence="12 13">3.2.1.106</ecNumber>
    </recommendedName>
</protein>
<dbReference type="SUPFAM" id="SSF48208">
    <property type="entry name" value="Six-hairpin glycosidases"/>
    <property type="match status" value="1"/>
</dbReference>
<dbReference type="InterPro" id="IPR031335">
    <property type="entry name" value="Glyco_hydro_63_C"/>
</dbReference>
<keyword evidence="18" id="KW-1185">Reference proteome</keyword>
<dbReference type="EMBL" id="LJIJ01000002">
    <property type="protein sequence ID" value="ODN06608.1"/>
    <property type="molecule type" value="Genomic_DNA"/>
</dbReference>
<dbReference type="GO" id="GO:0009311">
    <property type="term" value="P:oligosaccharide metabolic process"/>
    <property type="evidence" value="ECO:0007669"/>
    <property type="project" value="UniProtKB-UniRule"/>
</dbReference>
<evidence type="ECO:0000256" key="14">
    <source>
        <dbReference type="SAM" id="MobiDB-lite"/>
    </source>
</evidence>
<name>A0A1D2NMV3_ORCCI</name>
<evidence type="ECO:0000259" key="16">
    <source>
        <dbReference type="Pfam" id="PF16923"/>
    </source>
</evidence>
<dbReference type="InterPro" id="IPR008928">
    <property type="entry name" value="6-hairpin_glycosidase_sf"/>
</dbReference>
<dbReference type="Gene3D" id="1.50.10.10">
    <property type="match status" value="1"/>
</dbReference>
<accession>A0A1D2NMV3</accession>
<keyword evidence="4 13" id="KW-0812">Transmembrane</keyword>
<feature type="transmembrane region" description="Helical" evidence="13">
    <location>
        <begin position="86"/>
        <end position="108"/>
    </location>
</feature>
<dbReference type="AlphaFoldDB" id="A0A1D2NMV3"/>
<evidence type="ECO:0000313" key="17">
    <source>
        <dbReference type="EMBL" id="ODN06608.1"/>
    </source>
</evidence>
<keyword evidence="9 13" id="KW-0472">Membrane</keyword>
<comment type="pathway">
    <text evidence="2">Glycan metabolism; N-glycan degradation.</text>
</comment>
<keyword evidence="8 13" id="KW-1133">Transmembrane helix</keyword>
<feature type="domain" description="Glycosyl hydrolase family 63 N-terminal" evidence="16">
    <location>
        <begin position="137"/>
        <end position="304"/>
    </location>
</feature>
<evidence type="ECO:0000256" key="5">
    <source>
        <dbReference type="ARBA" id="ARBA00022801"/>
    </source>
</evidence>
<keyword evidence="11 13" id="KW-0326">Glycosidase</keyword>
<dbReference type="InterPro" id="IPR038518">
    <property type="entry name" value="Glyco_hydro_63N_sf"/>
</dbReference>
<dbReference type="EC" id="3.2.1.106" evidence="12 13"/>
<evidence type="ECO:0000256" key="6">
    <source>
        <dbReference type="ARBA" id="ARBA00022824"/>
    </source>
</evidence>
<dbReference type="InterPro" id="IPR004888">
    <property type="entry name" value="Glycoside_hydrolase_63"/>
</dbReference>
<dbReference type="InterPro" id="IPR031631">
    <property type="entry name" value="Glyco_hydro_63N"/>
</dbReference>
<evidence type="ECO:0000259" key="15">
    <source>
        <dbReference type="Pfam" id="PF03200"/>
    </source>
</evidence>
<comment type="catalytic activity">
    <reaction evidence="13">
        <text>N(4)-(alpha-D-Glc-(1-&gt;2)-alpha-D-Glc-(1-&gt;3)-alpha-D-Glc-(1-&gt;3)-alpha-D-Man-(1-&gt;2)-alpha-D-Man-(1-&gt;2)-alpha-D-Man-(1-&gt;3)-[alpha-D-Man-(1-&gt;2)-alpha-D-Man-(1-&gt;3)-[alpha-D-Man-(1-&gt;2)-alpha-D-Man-(1-&gt;6)]-alpha-D-Man-(1-&gt;6)]-beta-D-Man-(1-&gt;4)-beta-D-GlcNAc-(1-&gt;4)-beta-D-GlcNAc)-L-asparaginyl-[protein] + H2O = N(4)-(alpha-D-Glc-(1-&gt;3)-alpha-D-Glc-(1-&gt;3)-alpha-D-Man-(1-&gt;2)-alpha-D-Man-(1-&gt;2)-alpha-D-Man-(1-&gt;3)-[alpha-D-Man-(1-&gt;2)-alpha-D-Man-(1-&gt;3)-[alpha-D-Man-(1-&gt;2)-alpha-D-Man-(1-&gt;6)]-alpha-D-Man-(1-&gt;6)]-beta-D-Man-(1-&gt;4)-beta-D-GlcNAc-(1-&gt;4)-beta-D-GlcNAc)-L-asparaginyl-[protein] + beta-D-glucose</text>
        <dbReference type="Rhea" id="RHEA:55988"/>
        <dbReference type="Rhea" id="RHEA-COMP:12806"/>
        <dbReference type="Rhea" id="RHEA-COMP:14355"/>
        <dbReference type="ChEBI" id="CHEBI:15377"/>
        <dbReference type="ChEBI" id="CHEBI:15903"/>
        <dbReference type="ChEBI" id="CHEBI:59082"/>
        <dbReference type="ChEBI" id="CHEBI:132537"/>
        <dbReference type="EC" id="3.2.1.106"/>
    </reaction>
</comment>
<reference evidence="17 18" key="1">
    <citation type="journal article" date="2016" name="Genome Biol. Evol.">
        <title>Gene Family Evolution Reflects Adaptation to Soil Environmental Stressors in the Genome of the Collembolan Orchesella cincta.</title>
        <authorList>
            <person name="Faddeeva-Vakhrusheva A."/>
            <person name="Derks M.F."/>
            <person name="Anvar S.Y."/>
            <person name="Agamennone V."/>
            <person name="Suring W."/>
            <person name="Smit S."/>
            <person name="van Straalen N.M."/>
            <person name="Roelofs D."/>
        </authorList>
    </citation>
    <scope>NUCLEOTIDE SEQUENCE [LARGE SCALE GENOMIC DNA]</scope>
    <source>
        <tissue evidence="17">Mixed pool</tissue>
    </source>
</reference>
<keyword evidence="10" id="KW-0325">Glycoprotein</keyword>
<evidence type="ECO:0000256" key="3">
    <source>
        <dbReference type="ARBA" id="ARBA00010833"/>
    </source>
</evidence>
<comment type="subcellular location">
    <subcellularLocation>
        <location evidence="1 13">Endoplasmic reticulum membrane</location>
        <topology evidence="1 13">Single-pass type II membrane protein</topology>
    </subcellularLocation>
</comment>
<evidence type="ECO:0000256" key="13">
    <source>
        <dbReference type="RuleBase" id="RU368089"/>
    </source>
</evidence>
<feature type="compositionally biased region" description="Polar residues" evidence="14">
    <location>
        <begin position="10"/>
        <end position="24"/>
    </location>
</feature>
<keyword evidence="5 13" id="KW-0378">Hydrolase</keyword>
<keyword evidence="7" id="KW-0735">Signal-anchor</keyword>
<evidence type="ECO:0000256" key="4">
    <source>
        <dbReference type="ARBA" id="ARBA00022692"/>
    </source>
</evidence>
<dbReference type="Proteomes" id="UP000094527">
    <property type="component" value="Unassembled WGS sequence"/>
</dbReference>
<evidence type="ECO:0000256" key="8">
    <source>
        <dbReference type="ARBA" id="ARBA00022989"/>
    </source>
</evidence>
<feature type="domain" description="Glycosyl hydrolase family 63 C-terminal" evidence="15">
    <location>
        <begin position="373"/>
        <end position="860"/>
    </location>
</feature>
<dbReference type="Pfam" id="PF03200">
    <property type="entry name" value="Glyco_hydro_63"/>
    <property type="match status" value="1"/>
</dbReference>
<dbReference type="Pfam" id="PF16923">
    <property type="entry name" value="Glyco_hydro_63N"/>
    <property type="match status" value="1"/>
</dbReference>
<dbReference type="GO" id="GO:0004573">
    <property type="term" value="F:Glc3Man9GlcNAc2 oligosaccharide glucosidase activity"/>
    <property type="evidence" value="ECO:0007669"/>
    <property type="project" value="UniProtKB-UniRule"/>
</dbReference>
<dbReference type="GO" id="GO:0006487">
    <property type="term" value="P:protein N-linked glycosylation"/>
    <property type="evidence" value="ECO:0007669"/>
    <property type="project" value="UniProtKB-UniRule"/>
</dbReference>
<feature type="region of interest" description="Disordered" evidence="14">
    <location>
        <begin position="1"/>
        <end position="79"/>
    </location>
</feature>
<keyword evidence="6 13" id="KW-0256">Endoplasmic reticulum</keyword>